<dbReference type="CDD" id="cd07516">
    <property type="entry name" value="HAD_Pase"/>
    <property type="match status" value="1"/>
</dbReference>
<evidence type="ECO:0000313" key="1">
    <source>
        <dbReference type="EMBL" id="MDP8590522.1"/>
    </source>
</evidence>
<dbReference type="RefSeq" id="WP_047929667.1">
    <property type="nucleotide sequence ID" value="NZ_JAIZWP010000051.1"/>
</dbReference>
<dbReference type="Gene3D" id="3.30.1240.10">
    <property type="match status" value="1"/>
</dbReference>
<proteinExistence type="predicted"/>
<dbReference type="PANTHER" id="PTHR10000:SF8">
    <property type="entry name" value="HAD SUPERFAMILY HYDROLASE-LIKE, TYPE 3"/>
    <property type="match status" value="1"/>
</dbReference>
<dbReference type="InterPro" id="IPR023214">
    <property type="entry name" value="HAD_sf"/>
</dbReference>
<protein>
    <submittedName>
        <fullName evidence="1">Cof-type HAD-IIB family hydrolase</fullName>
        <ecNumber evidence="1">3.1.3.-</ecNumber>
    </submittedName>
</protein>
<evidence type="ECO:0000313" key="2">
    <source>
        <dbReference type="Proteomes" id="UP001238215"/>
    </source>
</evidence>
<dbReference type="InterPro" id="IPR006379">
    <property type="entry name" value="HAD-SF_hydro_IIB"/>
</dbReference>
<comment type="caution">
    <text evidence="1">The sequence shown here is derived from an EMBL/GenBank/DDBJ whole genome shotgun (WGS) entry which is preliminary data.</text>
</comment>
<sequence length="278" mass="31395">MDKKLIISDIDGTLLNEKHQLTEKTIRVIRQLTERGVPLVLASARSPKAMEQLSNRLQLETPLVCFNGALVMQKTKTRFNPLYSVSLERIDVILVYQLLRQRFPNIQVSIYSNDRWLVEEKNHWVQQEEQIAGISAEVIDVPNFLKEYHPVHKILCMGSENELQLASKELESLDIIGITTAFSKPTYLEIVNNQVSKLASLQFLCQFYGISLKNTVAIGDNYNDMPMLQYAGIGIAMGNAPLTVKEIATLQTTSNKEEGFSKGLANCFGLDIMNEKVF</sequence>
<name>A0AAJ1SRX1_9ENTE</name>
<dbReference type="Gene3D" id="3.40.50.1000">
    <property type="entry name" value="HAD superfamily/HAD-like"/>
    <property type="match status" value="1"/>
</dbReference>
<gene>
    <name evidence="1" type="ORF">RAN64_10880</name>
</gene>
<accession>A0AAJ1SRX1</accession>
<dbReference type="SFLD" id="SFLDS00003">
    <property type="entry name" value="Haloacid_Dehalogenase"/>
    <property type="match status" value="1"/>
</dbReference>
<organism evidence="1 2">
    <name type="scientific">Enterococcus lactis</name>
    <dbReference type="NCBI Taxonomy" id="357441"/>
    <lineage>
        <taxon>Bacteria</taxon>
        <taxon>Bacillati</taxon>
        <taxon>Bacillota</taxon>
        <taxon>Bacilli</taxon>
        <taxon>Lactobacillales</taxon>
        <taxon>Enterococcaceae</taxon>
        <taxon>Enterococcus</taxon>
    </lineage>
</organism>
<reference evidence="1 2" key="1">
    <citation type="submission" date="2023-08" db="EMBL/GenBank/DDBJ databases">
        <title>Whole genome sequencing of Enterococcus.</title>
        <authorList>
            <person name="Kaptchouang Tchatchouang C.D."/>
            <person name="Ateba C.N."/>
        </authorList>
    </citation>
    <scope>NUCLEOTIDE SEQUENCE [LARGE SCALE GENOMIC DNA]</scope>
    <source>
        <strain evidence="1 2">ENT3_CNKT_NWU</strain>
    </source>
</reference>
<dbReference type="SFLD" id="SFLDG01140">
    <property type="entry name" value="C2.B:_Phosphomannomutase_and_P"/>
    <property type="match status" value="1"/>
</dbReference>
<dbReference type="PROSITE" id="PS01228">
    <property type="entry name" value="COF_1"/>
    <property type="match status" value="1"/>
</dbReference>
<dbReference type="Proteomes" id="UP001238215">
    <property type="component" value="Unassembled WGS sequence"/>
</dbReference>
<keyword evidence="1" id="KW-0378">Hydrolase</keyword>
<dbReference type="AlphaFoldDB" id="A0AAJ1SRX1"/>
<dbReference type="Pfam" id="PF08282">
    <property type="entry name" value="Hydrolase_3"/>
    <property type="match status" value="1"/>
</dbReference>
<dbReference type="SFLD" id="SFLDG01144">
    <property type="entry name" value="C2.B.4:_PGP_Like"/>
    <property type="match status" value="1"/>
</dbReference>
<dbReference type="GO" id="GO:0005829">
    <property type="term" value="C:cytosol"/>
    <property type="evidence" value="ECO:0007669"/>
    <property type="project" value="TreeGrafter"/>
</dbReference>
<dbReference type="GO" id="GO:0016791">
    <property type="term" value="F:phosphatase activity"/>
    <property type="evidence" value="ECO:0007669"/>
    <property type="project" value="TreeGrafter"/>
</dbReference>
<keyword evidence="2" id="KW-1185">Reference proteome</keyword>
<dbReference type="EC" id="3.1.3.-" evidence="1"/>
<dbReference type="PANTHER" id="PTHR10000">
    <property type="entry name" value="PHOSPHOSERINE PHOSPHATASE"/>
    <property type="match status" value="1"/>
</dbReference>
<dbReference type="GO" id="GO:0000287">
    <property type="term" value="F:magnesium ion binding"/>
    <property type="evidence" value="ECO:0007669"/>
    <property type="project" value="TreeGrafter"/>
</dbReference>
<dbReference type="EMBL" id="JAVBZS010000035">
    <property type="protein sequence ID" value="MDP8590522.1"/>
    <property type="molecule type" value="Genomic_DNA"/>
</dbReference>
<dbReference type="PROSITE" id="PS01229">
    <property type="entry name" value="COF_2"/>
    <property type="match status" value="1"/>
</dbReference>
<dbReference type="SUPFAM" id="SSF56784">
    <property type="entry name" value="HAD-like"/>
    <property type="match status" value="1"/>
</dbReference>
<dbReference type="NCBIfam" id="TIGR00099">
    <property type="entry name" value="Cof-subfamily"/>
    <property type="match status" value="1"/>
</dbReference>
<dbReference type="InterPro" id="IPR036412">
    <property type="entry name" value="HAD-like_sf"/>
</dbReference>
<dbReference type="NCBIfam" id="TIGR01484">
    <property type="entry name" value="HAD-SF-IIB"/>
    <property type="match status" value="1"/>
</dbReference>
<dbReference type="InterPro" id="IPR000150">
    <property type="entry name" value="Cof"/>
</dbReference>